<evidence type="ECO:0000259" key="6">
    <source>
        <dbReference type="PROSITE" id="PS50949"/>
    </source>
</evidence>
<dbReference type="SUPFAM" id="SSF46785">
    <property type="entry name" value="Winged helix' DNA-binding domain"/>
    <property type="match status" value="1"/>
</dbReference>
<dbReference type="InterPro" id="IPR051446">
    <property type="entry name" value="HTH_trans_reg/aminotransferase"/>
</dbReference>
<keyword evidence="2" id="KW-0663">Pyridoxal phosphate</keyword>
<dbReference type="Pfam" id="PF00155">
    <property type="entry name" value="Aminotran_1_2"/>
    <property type="match status" value="1"/>
</dbReference>
<keyword evidence="5" id="KW-0804">Transcription</keyword>
<dbReference type="InterPro" id="IPR015424">
    <property type="entry name" value="PyrdxlP-dep_Trfase"/>
</dbReference>
<proteinExistence type="inferred from homology"/>
<dbReference type="AlphaFoldDB" id="A0A1V4IGV6"/>
<dbReference type="PANTHER" id="PTHR46577:SF1">
    <property type="entry name" value="HTH-TYPE TRANSCRIPTIONAL REGULATORY PROTEIN GABR"/>
    <property type="match status" value="1"/>
</dbReference>
<dbReference type="CDD" id="cd00609">
    <property type="entry name" value="AAT_like"/>
    <property type="match status" value="1"/>
</dbReference>
<dbReference type="STRING" id="1450648.CLORY_34110"/>
<evidence type="ECO:0000256" key="2">
    <source>
        <dbReference type="ARBA" id="ARBA00022898"/>
    </source>
</evidence>
<dbReference type="Gene3D" id="3.40.640.10">
    <property type="entry name" value="Type I PLP-dependent aspartate aminotransferase-like (Major domain)"/>
    <property type="match status" value="1"/>
</dbReference>
<accession>A0A1V4IGV6</accession>
<dbReference type="RefSeq" id="WP_079426703.1">
    <property type="nucleotide sequence ID" value="NZ_MZGV01000049.1"/>
</dbReference>
<name>A0A1V4IGV6_9CLOT</name>
<dbReference type="PANTHER" id="PTHR46577">
    <property type="entry name" value="HTH-TYPE TRANSCRIPTIONAL REGULATORY PROTEIN GABR"/>
    <property type="match status" value="1"/>
</dbReference>
<dbReference type="GO" id="GO:0030170">
    <property type="term" value="F:pyridoxal phosphate binding"/>
    <property type="evidence" value="ECO:0007669"/>
    <property type="project" value="InterPro"/>
</dbReference>
<dbReference type="SMART" id="SM00345">
    <property type="entry name" value="HTH_GNTR"/>
    <property type="match status" value="1"/>
</dbReference>
<evidence type="ECO:0000256" key="1">
    <source>
        <dbReference type="ARBA" id="ARBA00005384"/>
    </source>
</evidence>
<dbReference type="InterPro" id="IPR015421">
    <property type="entry name" value="PyrdxlP-dep_Trfase_major"/>
</dbReference>
<dbReference type="InterPro" id="IPR000524">
    <property type="entry name" value="Tscrpt_reg_HTH_GntR"/>
</dbReference>
<evidence type="ECO:0000256" key="5">
    <source>
        <dbReference type="ARBA" id="ARBA00023163"/>
    </source>
</evidence>
<dbReference type="InterPro" id="IPR004839">
    <property type="entry name" value="Aminotransferase_I/II_large"/>
</dbReference>
<comment type="caution">
    <text evidence="7">The sequence shown here is derived from an EMBL/GenBank/DDBJ whole genome shotgun (WGS) entry which is preliminary data.</text>
</comment>
<evidence type="ECO:0000313" key="8">
    <source>
        <dbReference type="Proteomes" id="UP000190080"/>
    </source>
</evidence>
<dbReference type="Pfam" id="PF00392">
    <property type="entry name" value="GntR"/>
    <property type="match status" value="1"/>
</dbReference>
<dbReference type="GO" id="GO:0003700">
    <property type="term" value="F:DNA-binding transcription factor activity"/>
    <property type="evidence" value="ECO:0007669"/>
    <property type="project" value="InterPro"/>
</dbReference>
<feature type="domain" description="HTH gntR-type" evidence="6">
    <location>
        <begin position="14"/>
        <end position="82"/>
    </location>
</feature>
<keyword evidence="3" id="KW-0805">Transcription regulation</keyword>
<evidence type="ECO:0000313" key="7">
    <source>
        <dbReference type="EMBL" id="OPJ59183.1"/>
    </source>
</evidence>
<dbReference type="Proteomes" id="UP000190080">
    <property type="component" value="Unassembled WGS sequence"/>
</dbReference>
<dbReference type="EMBL" id="MZGV01000049">
    <property type="protein sequence ID" value="OPJ59183.1"/>
    <property type="molecule type" value="Genomic_DNA"/>
</dbReference>
<dbReference type="SUPFAM" id="SSF53383">
    <property type="entry name" value="PLP-dependent transferases"/>
    <property type="match status" value="1"/>
</dbReference>
<organism evidence="7 8">
    <name type="scientific">Clostridium oryzae</name>
    <dbReference type="NCBI Taxonomy" id="1450648"/>
    <lineage>
        <taxon>Bacteria</taxon>
        <taxon>Bacillati</taxon>
        <taxon>Bacillota</taxon>
        <taxon>Clostridia</taxon>
        <taxon>Eubacteriales</taxon>
        <taxon>Clostridiaceae</taxon>
        <taxon>Clostridium</taxon>
    </lineage>
</organism>
<dbReference type="OrthoDB" id="9808770at2"/>
<dbReference type="InterPro" id="IPR036390">
    <property type="entry name" value="WH_DNA-bd_sf"/>
</dbReference>
<dbReference type="PROSITE" id="PS50949">
    <property type="entry name" value="HTH_GNTR"/>
    <property type="match status" value="1"/>
</dbReference>
<reference evidence="7 8" key="1">
    <citation type="submission" date="2017-03" db="EMBL/GenBank/DDBJ databases">
        <title>Genome sequence of Clostridium oryzae DSM 28571.</title>
        <authorList>
            <person name="Poehlein A."/>
            <person name="Daniel R."/>
        </authorList>
    </citation>
    <scope>NUCLEOTIDE SEQUENCE [LARGE SCALE GENOMIC DNA]</scope>
    <source>
        <strain evidence="7 8">DSM 28571</strain>
    </source>
</reference>
<gene>
    <name evidence="7" type="primary">gabR_2</name>
    <name evidence="7" type="ORF">CLORY_34110</name>
</gene>
<keyword evidence="4" id="KW-0238">DNA-binding</keyword>
<keyword evidence="8" id="KW-1185">Reference proteome</keyword>
<evidence type="ECO:0000256" key="3">
    <source>
        <dbReference type="ARBA" id="ARBA00023015"/>
    </source>
</evidence>
<dbReference type="InterPro" id="IPR036388">
    <property type="entry name" value="WH-like_DNA-bd_sf"/>
</dbReference>
<dbReference type="Gene3D" id="1.10.10.10">
    <property type="entry name" value="Winged helix-like DNA-binding domain superfamily/Winged helix DNA-binding domain"/>
    <property type="match status" value="1"/>
</dbReference>
<sequence>MFELTPNLDTKSSKPIYNQLYEYIRNLILTNKLKADEKLPSIRYLSNYLGISKNTVVTAYDQLLSEGYLYSLNRSGIFVEKLQNIKVYHHKDDTKFLNRINEIPPDESHNFDLRNAQIDLDSFPYSLWRKVSNECICPSLKELLVYGEHQGEPELRDQIARYVFAARGVKCTWEQVLIGAGTQQSLYMLSLMLKDIDNEIAFEEPGYDGARKVFIDNGFKINPIELEADGISIDRLIKSNSKIVYVTPSHQFPCGMIMPAAKRLMLLELISRRNGYIIEDDYDGEFRYQGKPIPSLQGMNNSERVIYMGTFSKALSPAIRISYMILPEPLVNSYRKKCMIYEQPVSRLEQKTLQLFMEHGYWSRHIKKMRNIYKKKHDLLVSAINEIMKDKVDIIGRGAGLHLLVNVKNSMTEAELLESASRANVNVSPTSKYWFNKENTNSTMVFLGFAGIKPENINESIIRLSHFWF</sequence>
<protein>
    <submittedName>
        <fullName evidence="7">HTH-type transcriptional regulatory protein GabR</fullName>
    </submittedName>
</protein>
<comment type="similarity">
    <text evidence="1">In the C-terminal section; belongs to the class-I pyridoxal-phosphate-dependent aminotransferase family.</text>
</comment>
<dbReference type="CDD" id="cd07377">
    <property type="entry name" value="WHTH_GntR"/>
    <property type="match status" value="1"/>
</dbReference>
<evidence type="ECO:0000256" key="4">
    <source>
        <dbReference type="ARBA" id="ARBA00023125"/>
    </source>
</evidence>
<dbReference type="GO" id="GO:0003677">
    <property type="term" value="F:DNA binding"/>
    <property type="evidence" value="ECO:0007669"/>
    <property type="project" value="UniProtKB-KW"/>
</dbReference>